<gene>
    <name evidence="1" type="ORF">PT974_12592</name>
</gene>
<proteinExistence type="predicted"/>
<reference evidence="1 2" key="1">
    <citation type="submission" date="2024-01" db="EMBL/GenBank/DDBJ databases">
        <title>Complete genome of Cladobotryum mycophilum ATHUM6906.</title>
        <authorList>
            <person name="Christinaki A.C."/>
            <person name="Myridakis A.I."/>
            <person name="Kouvelis V.N."/>
        </authorList>
    </citation>
    <scope>NUCLEOTIDE SEQUENCE [LARGE SCALE GENOMIC DNA]</scope>
    <source>
        <strain evidence="1 2">ATHUM6906</strain>
    </source>
</reference>
<protein>
    <submittedName>
        <fullName evidence="1">Uncharacterized protein</fullName>
    </submittedName>
</protein>
<keyword evidence="2" id="KW-1185">Reference proteome</keyword>
<evidence type="ECO:0000313" key="1">
    <source>
        <dbReference type="EMBL" id="KAK5988437.1"/>
    </source>
</evidence>
<accession>A0ABR0S8D8</accession>
<organism evidence="1 2">
    <name type="scientific">Cladobotryum mycophilum</name>
    <dbReference type="NCBI Taxonomy" id="491253"/>
    <lineage>
        <taxon>Eukaryota</taxon>
        <taxon>Fungi</taxon>
        <taxon>Dikarya</taxon>
        <taxon>Ascomycota</taxon>
        <taxon>Pezizomycotina</taxon>
        <taxon>Sordariomycetes</taxon>
        <taxon>Hypocreomycetidae</taxon>
        <taxon>Hypocreales</taxon>
        <taxon>Hypocreaceae</taxon>
        <taxon>Cladobotryum</taxon>
    </lineage>
</organism>
<dbReference type="Proteomes" id="UP001338125">
    <property type="component" value="Unassembled WGS sequence"/>
</dbReference>
<evidence type="ECO:0000313" key="2">
    <source>
        <dbReference type="Proteomes" id="UP001338125"/>
    </source>
</evidence>
<name>A0ABR0S8D8_9HYPO</name>
<dbReference type="EMBL" id="JAVFKD010000016">
    <property type="protein sequence ID" value="KAK5988437.1"/>
    <property type="molecule type" value="Genomic_DNA"/>
</dbReference>
<comment type="caution">
    <text evidence="1">The sequence shown here is derived from an EMBL/GenBank/DDBJ whole genome shotgun (WGS) entry which is preliminary data.</text>
</comment>
<sequence length="40" mass="4834">MIGRRQSKKRNEWHMPRGTRSWLVDELPVRIQRLTEAITS</sequence>